<reference evidence="4 5" key="1">
    <citation type="journal article" date="2018" name="G3 (Bethesda)">
        <title>Phylogenetic and Phylogenomic Definition of Rhizopus Species.</title>
        <authorList>
            <person name="Gryganskyi A.P."/>
            <person name="Golan J."/>
            <person name="Dolatabadi S."/>
            <person name="Mondo S."/>
            <person name="Robb S."/>
            <person name="Idnurm A."/>
            <person name="Muszewska A."/>
            <person name="Steczkiewicz K."/>
            <person name="Masonjones S."/>
            <person name="Liao H.L."/>
            <person name="Gajdeczka M.T."/>
            <person name="Anike F."/>
            <person name="Vuek A."/>
            <person name="Anishchenko I.M."/>
            <person name="Voigt K."/>
            <person name="de Hoog G.S."/>
            <person name="Smith M.E."/>
            <person name="Heitman J."/>
            <person name="Vilgalys R."/>
            <person name="Stajich J.E."/>
        </authorList>
    </citation>
    <scope>NUCLEOTIDE SEQUENCE [LARGE SCALE GENOMIC DNA]</scope>
    <source>
        <strain evidence="4 5">LSU 92-RS-03</strain>
    </source>
</reference>
<dbReference type="Pfam" id="PF00616">
    <property type="entry name" value="RasGAP"/>
    <property type="match status" value="1"/>
</dbReference>
<feature type="domain" description="Ras-GAP" evidence="3">
    <location>
        <begin position="1074"/>
        <end position="1270"/>
    </location>
</feature>
<dbReference type="InterPro" id="IPR001936">
    <property type="entry name" value="RasGAP_dom"/>
</dbReference>
<dbReference type="OrthoDB" id="28245at2759"/>
<dbReference type="PANTHER" id="PTHR10194">
    <property type="entry name" value="RAS GTPASE-ACTIVATING PROTEINS"/>
    <property type="match status" value="1"/>
</dbReference>
<dbReference type="InterPro" id="IPR016024">
    <property type="entry name" value="ARM-type_fold"/>
</dbReference>
<dbReference type="PROSITE" id="PS50018">
    <property type="entry name" value="RAS_GTPASE_ACTIV_2"/>
    <property type="match status" value="1"/>
</dbReference>
<evidence type="ECO:0000313" key="5">
    <source>
        <dbReference type="Proteomes" id="UP000253551"/>
    </source>
</evidence>
<dbReference type="InterPro" id="IPR039360">
    <property type="entry name" value="Ras_GTPase"/>
</dbReference>
<sequence>MSRYITQYHLIEETDSEVVPQQIYDYDKAKYTYAQIKLSLITEIYKSSSRILQYVSSSNWDACYAKIKRAALVLGSATKNSDEIPPEIRMLECSRLNKERLQIIFKDLNPYYLHMKLPAKLLFSRLMKRAIWRWIECYPSEFAQVFTTAQPLTDSELLFDVCNSTADSSKKRAILWPLQTILLILSTESLKQAFLGQSSNRRFGFLNLLRKSLQATKYIDLIVVCYVDICKAATYVPPDEESILRTMAEEVEKDLTSKIWDFTKLVNAGSSMSVLGYTIDQKTLATDFLLSRIRLDKEDAIKTLVPPCININAPIVVKIALVKSCLAILLEENHLPWNPTLESLYSGLCQPLRMLLLQTIQLETDIRKKENTISNHTNRVELLVDILRLYRADPFFAISGEGSRVEENGLLMSGLASLLTYPVQVVRQAAAELLVKLHRIEYASHWTQNPNDMNEFWKVSSPAIIVISQSMMDTSLSGKMQKFMLDTMIKLLKTRTAFLKQKQNMFTRESAYSKDGVKASISLEIALLVFLCSAHKDVCDESSVCIKALCQESKIVDVWDEGLNSMTLAANLEVYEMLSADNYQFIGRKAQQKKFRKCLQSLLHHTPSCFAAWEEVWKRWKLLTPLVNRQEESEENLNEINGSNKKLPLVGKVDKTRIGVIPSPTISKPQIENYEEKSLEWHNFTGFLAALGGCCLTRDKEMDEVISFSSETSRQTTNQPIIMVEAFVSEMTEMLVSENVYVREGIKDTLGNDLSPDLFAILFRHLEHLMSKCFDSNGKAIRNLQNKLFVEQSVLVLKLILDRLGNSSDCLLNIDFSTLMRQFIDYLDGVPNTSITLRIKIKMCMLVESLMQKKERIIIQDGIVLRNRILEIFVEWTSDVALSRKPLEGGPQVERLQQDLDYACIKTIVNVLHELPLQPLDSIRAYDSAAVNNRLFLKYFNFFRTLLDRYKRTEKDFVSHRLTMEKKDSAFKPTSDSYQHIAMMKELTILAMSHLLSANVETGLKYSLSMGYDDDEKTRTSFMQVLTNILEHGTEFDMLAEGVTTERYEKLVDMLVEADREVVLALCDVCPSSDISGLAEVLLICFESRHKTTSLFRAIVDREVAQTQQEATLFRGTTMATRILSLYAKLTCIDYIRSILSPVFEYINSLPNEQLTWELDPQKANPAENVSKNMQNVIHVTETILNAVLPTANNFPLLFRKELDVICKSVSVRFPESKYTAVGSFVFLRLFGPIILSPENSGFTKNAIPKNNNVRKILLQAARIIQNLSSNVIFGPMETHMIKLNEFLTKNAYNVMAFLRHISTVPADASLNETNIRADQTGHFRLHKYLSSNLERMSKELTGKHMAKGSDAEKALRSKKTLDDFSTILAQLGRPSEIPNIDLLFKRPGKVTISNQQYAEFMRKNAHRDLSVMSSANIFYLGGKSKAGRPVFYMSASSLKSDDIDFESYIYYSLKVKIERRQI</sequence>
<dbReference type="Proteomes" id="UP000253551">
    <property type="component" value="Unassembled WGS sequence"/>
</dbReference>
<dbReference type="EMBL" id="PJQM01000012">
    <property type="protein sequence ID" value="RCI07246.1"/>
    <property type="molecule type" value="Genomic_DNA"/>
</dbReference>
<evidence type="ECO:0000256" key="2">
    <source>
        <dbReference type="ARBA" id="ARBA00022553"/>
    </source>
</evidence>
<dbReference type="SUPFAM" id="SSF48350">
    <property type="entry name" value="GTPase activation domain, GAP"/>
    <property type="match status" value="1"/>
</dbReference>
<dbReference type="SMART" id="SM00323">
    <property type="entry name" value="RasGAP"/>
    <property type="match status" value="1"/>
</dbReference>
<evidence type="ECO:0000256" key="1">
    <source>
        <dbReference type="ARBA" id="ARBA00022468"/>
    </source>
</evidence>
<dbReference type="Gene3D" id="3.40.525.10">
    <property type="entry name" value="CRAL-TRIO lipid binding domain"/>
    <property type="match status" value="1"/>
</dbReference>
<evidence type="ECO:0000259" key="3">
    <source>
        <dbReference type="PROSITE" id="PS50018"/>
    </source>
</evidence>
<proteinExistence type="predicted"/>
<dbReference type="InterPro" id="IPR008936">
    <property type="entry name" value="Rho_GTPase_activation_prot"/>
</dbReference>
<keyword evidence="2" id="KW-0597">Phosphoprotein</keyword>
<dbReference type="SUPFAM" id="SSF48371">
    <property type="entry name" value="ARM repeat"/>
    <property type="match status" value="1"/>
</dbReference>
<name>A0A367KYI8_RHIST</name>
<dbReference type="Gene3D" id="1.10.506.10">
    <property type="entry name" value="GTPase Activation - p120gap, domain 1"/>
    <property type="match status" value="2"/>
</dbReference>
<evidence type="ECO:0000313" key="4">
    <source>
        <dbReference type="EMBL" id="RCI07246.1"/>
    </source>
</evidence>
<accession>A0A367KYI8</accession>
<gene>
    <name evidence="4" type="primary">IRA2_14</name>
    <name evidence="4" type="ORF">CU098_013955</name>
</gene>
<dbReference type="GO" id="GO:0005096">
    <property type="term" value="F:GTPase activator activity"/>
    <property type="evidence" value="ECO:0007669"/>
    <property type="project" value="UniProtKB-KW"/>
</dbReference>
<keyword evidence="5" id="KW-1185">Reference proteome</keyword>
<dbReference type="STRING" id="4846.A0A367KYI8"/>
<dbReference type="InterPro" id="IPR036865">
    <property type="entry name" value="CRAL-TRIO_dom_sf"/>
</dbReference>
<organism evidence="4 5">
    <name type="scientific">Rhizopus stolonifer</name>
    <name type="common">Rhizopus nigricans</name>
    <dbReference type="NCBI Taxonomy" id="4846"/>
    <lineage>
        <taxon>Eukaryota</taxon>
        <taxon>Fungi</taxon>
        <taxon>Fungi incertae sedis</taxon>
        <taxon>Mucoromycota</taxon>
        <taxon>Mucoromycotina</taxon>
        <taxon>Mucoromycetes</taxon>
        <taxon>Mucorales</taxon>
        <taxon>Mucorineae</taxon>
        <taxon>Rhizopodaceae</taxon>
        <taxon>Rhizopus</taxon>
    </lineage>
</organism>
<dbReference type="PANTHER" id="PTHR10194:SF142">
    <property type="entry name" value="NEUROFIBROMIN"/>
    <property type="match status" value="1"/>
</dbReference>
<keyword evidence="1" id="KW-0343">GTPase activation</keyword>
<protein>
    <submittedName>
        <fullName evidence="4">Ras GTPase activating protein ira2</fullName>
    </submittedName>
</protein>
<comment type="caution">
    <text evidence="4">The sequence shown here is derived from an EMBL/GenBank/DDBJ whole genome shotgun (WGS) entry which is preliminary data.</text>
</comment>